<dbReference type="InterPro" id="IPR050177">
    <property type="entry name" value="Lipid_A_modif_metabolic_enz"/>
</dbReference>
<evidence type="ECO:0000313" key="3">
    <source>
        <dbReference type="Proteomes" id="UP000036503"/>
    </source>
</evidence>
<reference evidence="2 3" key="1">
    <citation type="submission" date="2015-06" db="EMBL/GenBank/DDBJ databases">
        <title>Draft genome sequence of beer spoilage bacterium Megasphaera cerevisiae type strain 20462.</title>
        <authorList>
            <person name="Kutumbaka K."/>
            <person name="Pasmowitz J."/>
            <person name="Mategko J."/>
            <person name="Reyes D."/>
            <person name="Friedrich A."/>
            <person name="Han S."/>
            <person name="Martens-Habbena W."/>
            <person name="Neal-McKinney J."/>
            <person name="Janagama H.K."/>
            <person name="Nadala C."/>
            <person name="Samadpour M."/>
        </authorList>
    </citation>
    <scope>NUCLEOTIDE SEQUENCE [LARGE SCALE GENOMIC DNA]</scope>
    <source>
        <strain evidence="2 3">DSM 20462</strain>
    </source>
</reference>
<dbReference type="InterPro" id="IPR036291">
    <property type="entry name" value="NAD(P)-bd_dom_sf"/>
</dbReference>
<dbReference type="PANTHER" id="PTHR43245:SF58">
    <property type="entry name" value="BLL5923 PROTEIN"/>
    <property type="match status" value="1"/>
</dbReference>
<dbReference type="SUPFAM" id="SSF51735">
    <property type="entry name" value="NAD(P)-binding Rossmann-fold domains"/>
    <property type="match status" value="1"/>
</dbReference>
<dbReference type="PANTHER" id="PTHR43245">
    <property type="entry name" value="BIFUNCTIONAL POLYMYXIN RESISTANCE PROTEIN ARNA"/>
    <property type="match status" value="1"/>
</dbReference>
<dbReference type="Proteomes" id="UP000036503">
    <property type="component" value="Unassembled WGS sequence"/>
</dbReference>
<organism evidence="2 3">
    <name type="scientific">Megasphaera cerevisiae DSM 20462</name>
    <dbReference type="NCBI Taxonomy" id="1122219"/>
    <lineage>
        <taxon>Bacteria</taxon>
        <taxon>Bacillati</taxon>
        <taxon>Bacillota</taxon>
        <taxon>Negativicutes</taxon>
        <taxon>Veillonellales</taxon>
        <taxon>Veillonellaceae</taxon>
        <taxon>Megasphaera</taxon>
    </lineage>
</organism>
<name>A0A0J6WVX1_9FIRM</name>
<evidence type="ECO:0000259" key="1">
    <source>
        <dbReference type="Pfam" id="PF01370"/>
    </source>
</evidence>
<dbReference type="Pfam" id="PF01370">
    <property type="entry name" value="Epimerase"/>
    <property type="match status" value="1"/>
</dbReference>
<evidence type="ECO:0000313" key="2">
    <source>
        <dbReference type="EMBL" id="KMO87665.1"/>
    </source>
</evidence>
<dbReference type="AlphaFoldDB" id="A0A0J6WVX1"/>
<dbReference type="EMBL" id="LEKT01000003">
    <property type="protein sequence ID" value="KMO87665.1"/>
    <property type="molecule type" value="Genomic_DNA"/>
</dbReference>
<dbReference type="OrthoDB" id="9808602at2"/>
<accession>A0A0J6WVX1</accession>
<dbReference type="RefSeq" id="WP_048513120.1">
    <property type="nucleotide sequence ID" value="NZ_FUXD01000034.1"/>
</dbReference>
<proteinExistence type="predicted"/>
<dbReference type="InterPro" id="IPR001509">
    <property type="entry name" value="Epimerase_deHydtase"/>
</dbReference>
<sequence length="289" mass="33722">MKRILITSEHSYIGNCFWHFIKQWDNKYNVDFMSVRDDKWKHFCFNEYDVVLHVAGIAHVEAKADQAELYYKVNRDLTIEIAKKAKISGVQQFIFMSSIIVYGENNTQNRCIIIDKNTKPKPSSFYGKSKLEAEEGINKLQDDSFNIIIIRAPMVYGKKSKGNFSKLCRIAKYIPIFPNIPNQRSMIYIENLCQVIKYIIDENSNGIFHPQNNEYVNTSNLVYTIARCNNHYVAQTELFNSFIKILQRFSITANKVFGTFVYEKGIDNQYYIMNTFVEFEDSIGESCDI</sequence>
<keyword evidence="3" id="KW-1185">Reference proteome</keyword>
<dbReference type="InParanoid" id="A0A0J6WVX1"/>
<comment type="caution">
    <text evidence="2">The sequence shown here is derived from an EMBL/GenBank/DDBJ whole genome shotgun (WGS) entry which is preliminary data.</text>
</comment>
<gene>
    <name evidence="2" type="ORF">AB840_01875</name>
</gene>
<dbReference type="Gene3D" id="3.40.50.720">
    <property type="entry name" value="NAD(P)-binding Rossmann-like Domain"/>
    <property type="match status" value="1"/>
</dbReference>
<feature type="domain" description="NAD-dependent epimerase/dehydratase" evidence="1">
    <location>
        <begin position="41"/>
        <end position="205"/>
    </location>
</feature>
<protein>
    <recommendedName>
        <fullName evidence="1">NAD-dependent epimerase/dehydratase domain-containing protein</fullName>
    </recommendedName>
</protein>
<dbReference type="PATRIC" id="fig|1122219.3.peg.1187"/>